<reference evidence="2" key="2">
    <citation type="submission" date="2021-04" db="EMBL/GenBank/DDBJ databases">
        <authorList>
            <person name="Gilroy R."/>
        </authorList>
    </citation>
    <scope>NUCLEOTIDE SEQUENCE</scope>
    <source>
        <strain evidence="2">CHK188-16595</strain>
    </source>
</reference>
<keyword evidence="1" id="KW-0472">Membrane</keyword>
<dbReference type="EMBL" id="DWXN01000010">
    <property type="protein sequence ID" value="HJB74886.1"/>
    <property type="molecule type" value="Genomic_DNA"/>
</dbReference>
<gene>
    <name evidence="2" type="ORF">IAA37_04335</name>
</gene>
<feature type="transmembrane region" description="Helical" evidence="1">
    <location>
        <begin position="33"/>
        <end position="57"/>
    </location>
</feature>
<sequence length="192" mass="21795">MEKNRNLTQPAESVKTKDILAASLKGFRKNHKVISGILIALAVLLLAVVISLCVLRVDSVRTSLVNSMMPATLTDEESGIVFYRENNPDYGSEENQQTIRVYYYPENDTTREKIYLNNGVFYNSDGEPEMYVSAGFTIGIMMKVQTIMDALGWAAAVLVVLVIVLLIVAWYRSFKKQEEERKAKYRNSHPRH</sequence>
<evidence type="ECO:0000313" key="3">
    <source>
        <dbReference type="Proteomes" id="UP000823877"/>
    </source>
</evidence>
<organism evidence="2 3">
    <name type="scientific">Candidatus Eubacterium faecale</name>
    <dbReference type="NCBI Taxonomy" id="2838568"/>
    <lineage>
        <taxon>Bacteria</taxon>
        <taxon>Bacillati</taxon>
        <taxon>Bacillota</taxon>
        <taxon>Clostridia</taxon>
        <taxon>Eubacteriales</taxon>
        <taxon>Eubacteriaceae</taxon>
        <taxon>Eubacterium</taxon>
    </lineage>
</organism>
<keyword evidence="1" id="KW-1133">Transmembrane helix</keyword>
<proteinExistence type="predicted"/>
<keyword evidence="1" id="KW-0812">Transmembrane</keyword>
<dbReference type="AlphaFoldDB" id="A0A9D2MHJ2"/>
<comment type="caution">
    <text evidence="2">The sequence shown here is derived from an EMBL/GenBank/DDBJ whole genome shotgun (WGS) entry which is preliminary data.</text>
</comment>
<protein>
    <submittedName>
        <fullName evidence="2">Uncharacterized protein</fullName>
    </submittedName>
</protein>
<name>A0A9D2MHJ2_9FIRM</name>
<accession>A0A9D2MHJ2</accession>
<evidence type="ECO:0000256" key="1">
    <source>
        <dbReference type="SAM" id="Phobius"/>
    </source>
</evidence>
<reference evidence="2" key="1">
    <citation type="journal article" date="2021" name="PeerJ">
        <title>Extensive microbial diversity within the chicken gut microbiome revealed by metagenomics and culture.</title>
        <authorList>
            <person name="Gilroy R."/>
            <person name="Ravi A."/>
            <person name="Getino M."/>
            <person name="Pursley I."/>
            <person name="Horton D.L."/>
            <person name="Alikhan N.F."/>
            <person name="Baker D."/>
            <person name="Gharbi K."/>
            <person name="Hall N."/>
            <person name="Watson M."/>
            <person name="Adriaenssens E.M."/>
            <person name="Foster-Nyarko E."/>
            <person name="Jarju S."/>
            <person name="Secka A."/>
            <person name="Antonio M."/>
            <person name="Oren A."/>
            <person name="Chaudhuri R.R."/>
            <person name="La Ragione R."/>
            <person name="Hildebrand F."/>
            <person name="Pallen M.J."/>
        </authorList>
    </citation>
    <scope>NUCLEOTIDE SEQUENCE</scope>
    <source>
        <strain evidence="2">CHK188-16595</strain>
    </source>
</reference>
<evidence type="ECO:0000313" key="2">
    <source>
        <dbReference type="EMBL" id="HJB74886.1"/>
    </source>
</evidence>
<feature type="transmembrane region" description="Helical" evidence="1">
    <location>
        <begin position="150"/>
        <end position="171"/>
    </location>
</feature>
<dbReference type="Proteomes" id="UP000823877">
    <property type="component" value="Unassembled WGS sequence"/>
</dbReference>